<gene>
    <name evidence="2" type="ORF">L9F63_001855</name>
</gene>
<accession>A0AAD8EIQ0</accession>
<name>A0AAD8EIQ0_DIPPU</name>
<organism evidence="2 3">
    <name type="scientific">Diploptera punctata</name>
    <name type="common">Pacific beetle cockroach</name>
    <dbReference type="NCBI Taxonomy" id="6984"/>
    <lineage>
        <taxon>Eukaryota</taxon>
        <taxon>Metazoa</taxon>
        <taxon>Ecdysozoa</taxon>
        <taxon>Arthropoda</taxon>
        <taxon>Hexapoda</taxon>
        <taxon>Insecta</taxon>
        <taxon>Pterygota</taxon>
        <taxon>Neoptera</taxon>
        <taxon>Polyneoptera</taxon>
        <taxon>Dictyoptera</taxon>
        <taxon>Blattodea</taxon>
        <taxon>Blaberoidea</taxon>
        <taxon>Blaberidae</taxon>
        <taxon>Diplopterinae</taxon>
        <taxon>Diploptera</taxon>
    </lineage>
</organism>
<dbReference type="AlphaFoldDB" id="A0AAD8EIQ0"/>
<dbReference type="EMBL" id="JASPKZ010003862">
    <property type="protein sequence ID" value="KAJ9591641.1"/>
    <property type="molecule type" value="Genomic_DNA"/>
</dbReference>
<feature type="non-terminal residue" evidence="2">
    <location>
        <position position="87"/>
    </location>
</feature>
<reference evidence="2" key="1">
    <citation type="journal article" date="2023" name="IScience">
        <title>Live-bearing cockroach genome reveals convergent evolutionary mechanisms linked to viviparity in insects and beyond.</title>
        <authorList>
            <person name="Fouks B."/>
            <person name="Harrison M.C."/>
            <person name="Mikhailova A.A."/>
            <person name="Marchal E."/>
            <person name="English S."/>
            <person name="Carruthers M."/>
            <person name="Jennings E.C."/>
            <person name="Chiamaka E.L."/>
            <person name="Frigard R.A."/>
            <person name="Pippel M."/>
            <person name="Attardo G.M."/>
            <person name="Benoit J.B."/>
            <person name="Bornberg-Bauer E."/>
            <person name="Tobe S.S."/>
        </authorList>
    </citation>
    <scope>NUCLEOTIDE SEQUENCE</scope>
    <source>
        <strain evidence="2">Stay&amp;Tobe</strain>
    </source>
</reference>
<keyword evidence="3" id="KW-1185">Reference proteome</keyword>
<comment type="caution">
    <text evidence="2">The sequence shown here is derived from an EMBL/GenBank/DDBJ whole genome shotgun (WGS) entry which is preliminary data.</text>
</comment>
<feature type="non-terminal residue" evidence="2">
    <location>
        <position position="1"/>
    </location>
</feature>
<feature type="region of interest" description="Disordered" evidence="1">
    <location>
        <begin position="66"/>
        <end position="87"/>
    </location>
</feature>
<evidence type="ECO:0000313" key="3">
    <source>
        <dbReference type="Proteomes" id="UP001233999"/>
    </source>
</evidence>
<evidence type="ECO:0000313" key="2">
    <source>
        <dbReference type="EMBL" id="KAJ9591641.1"/>
    </source>
</evidence>
<dbReference type="Proteomes" id="UP001233999">
    <property type="component" value="Unassembled WGS sequence"/>
</dbReference>
<reference evidence="2" key="2">
    <citation type="submission" date="2023-05" db="EMBL/GenBank/DDBJ databases">
        <authorList>
            <person name="Fouks B."/>
        </authorList>
    </citation>
    <scope>NUCLEOTIDE SEQUENCE</scope>
    <source>
        <strain evidence="2">Stay&amp;Tobe</strain>
        <tissue evidence="2">Testes</tissue>
    </source>
</reference>
<evidence type="ECO:0000256" key="1">
    <source>
        <dbReference type="SAM" id="MobiDB-lite"/>
    </source>
</evidence>
<proteinExistence type="predicted"/>
<feature type="compositionally biased region" description="Polar residues" evidence="1">
    <location>
        <begin position="76"/>
        <end position="87"/>
    </location>
</feature>
<protein>
    <submittedName>
        <fullName evidence="2">Uncharacterized protein</fullName>
    </submittedName>
</protein>
<sequence>FPSYKGFPNYKLEFSHAVQHSVCNTAQFARQYKTTLLHKNEKELNYGRTEEFPQLPRTLRKQARKREGFPAVTYKQRVSPQYNSNTR</sequence>